<reference evidence="1 2" key="1">
    <citation type="submission" date="2017-08" db="EMBL/GenBank/DDBJ databases">
        <title>Burning lignite coal seam in the remote Altai Mountains harbors a hydrogen-driven thermophilic microbial community.</title>
        <authorList>
            <person name="Kadnikov V.V."/>
            <person name="Mardanov A.V."/>
            <person name="Ivasenko D."/>
            <person name="Beletsky A.V."/>
            <person name="Karnachuk O.V."/>
            <person name="Ravin N.V."/>
        </authorList>
    </citation>
    <scope>NUCLEOTIDE SEQUENCE [LARGE SCALE GENOMIC DNA]</scope>
    <source>
        <strain evidence="1">AL33</strain>
    </source>
</reference>
<accession>A0A2T5G7Y9</accession>
<name>A0A2T5G7Y9_HYDSH</name>
<organism evidence="1 2">
    <name type="scientific">Hydrogenibacillus schlegelii</name>
    <name type="common">Bacillus schlegelii</name>
    <dbReference type="NCBI Taxonomy" id="1484"/>
    <lineage>
        <taxon>Bacteria</taxon>
        <taxon>Bacillati</taxon>
        <taxon>Bacillota</taxon>
        <taxon>Bacilli</taxon>
        <taxon>Bacillales</taxon>
        <taxon>Bacillales Family X. Incertae Sedis</taxon>
        <taxon>Hydrogenibacillus</taxon>
    </lineage>
</organism>
<evidence type="ECO:0000313" key="1">
    <source>
        <dbReference type="EMBL" id="PTQ52282.1"/>
    </source>
</evidence>
<gene>
    <name evidence="1" type="ORF">HSCHL_0646</name>
</gene>
<comment type="caution">
    <text evidence="1">The sequence shown here is derived from an EMBL/GenBank/DDBJ whole genome shotgun (WGS) entry which is preliminary data.</text>
</comment>
<dbReference type="AlphaFoldDB" id="A0A2T5G7Y9"/>
<protein>
    <submittedName>
        <fullName evidence="1">Uncharacterized protein</fullName>
    </submittedName>
</protein>
<proteinExistence type="predicted"/>
<dbReference type="Proteomes" id="UP000244180">
    <property type="component" value="Unassembled WGS sequence"/>
</dbReference>
<sequence length="37" mass="3848">MADRFVLGGWSGRALFSIAGHAKEGPESTVRGPATAF</sequence>
<dbReference type="EMBL" id="PEBV01000028">
    <property type="protein sequence ID" value="PTQ52282.1"/>
    <property type="molecule type" value="Genomic_DNA"/>
</dbReference>
<evidence type="ECO:0000313" key="2">
    <source>
        <dbReference type="Proteomes" id="UP000244180"/>
    </source>
</evidence>